<organism evidence="1 2">
    <name type="scientific">Bacillus cereus</name>
    <dbReference type="NCBI Taxonomy" id="1396"/>
    <lineage>
        <taxon>Bacteria</taxon>
        <taxon>Bacillati</taxon>
        <taxon>Bacillota</taxon>
        <taxon>Bacilli</taxon>
        <taxon>Bacillales</taxon>
        <taxon>Bacillaceae</taxon>
        <taxon>Bacillus</taxon>
        <taxon>Bacillus cereus group</taxon>
    </lineage>
</organism>
<evidence type="ECO:0000313" key="2">
    <source>
        <dbReference type="Proteomes" id="UP000076482"/>
    </source>
</evidence>
<dbReference type="EMBL" id="LJKE01000018">
    <property type="protein sequence ID" value="KZD71435.1"/>
    <property type="molecule type" value="Genomic_DNA"/>
</dbReference>
<dbReference type="PATRIC" id="fig|1396.535.peg.2790"/>
<protein>
    <submittedName>
        <fullName evidence="1">Uncharacterized protein</fullName>
    </submittedName>
</protein>
<evidence type="ECO:0000313" key="1">
    <source>
        <dbReference type="EMBL" id="KZD71435.1"/>
    </source>
</evidence>
<proteinExistence type="predicted"/>
<reference evidence="1 2" key="1">
    <citation type="submission" date="2015-09" db="EMBL/GenBank/DDBJ databases">
        <title>Bacillus cereus food isolates.</title>
        <authorList>
            <person name="Boekhorst J."/>
        </authorList>
    </citation>
    <scope>NUCLEOTIDE SEQUENCE [LARGE SCALE GENOMIC DNA]</scope>
    <source>
        <strain evidence="1 2">B4088</strain>
    </source>
</reference>
<dbReference type="Proteomes" id="UP000076482">
    <property type="component" value="Unassembled WGS sequence"/>
</dbReference>
<sequence>MKLYLCCRSNVIEQLAIASCFFMYKDGMVQETITYCKNEEFELFS</sequence>
<gene>
    <name evidence="1" type="ORF">B4088_0749</name>
</gene>
<name>A0A164QH72_BACCE</name>
<accession>A0A164QH72</accession>
<dbReference type="AlphaFoldDB" id="A0A164QH72"/>
<comment type="caution">
    <text evidence="1">The sequence shown here is derived from an EMBL/GenBank/DDBJ whole genome shotgun (WGS) entry which is preliminary data.</text>
</comment>